<dbReference type="AlphaFoldDB" id="A0A371D206"/>
<evidence type="ECO:0000313" key="3">
    <source>
        <dbReference type="Proteomes" id="UP000256964"/>
    </source>
</evidence>
<evidence type="ECO:0008006" key="4">
    <source>
        <dbReference type="Google" id="ProtNLM"/>
    </source>
</evidence>
<dbReference type="EMBL" id="KZ857426">
    <property type="protein sequence ID" value="RDX46588.1"/>
    <property type="molecule type" value="Genomic_DNA"/>
</dbReference>
<evidence type="ECO:0000313" key="2">
    <source>
        <dbReference type="EMBL" id="RDX46588.1"/>
    </source>
</evidence>
<feature type="chain" id="PRO_5016786353" description="F-box domain-containing protein" evidence="1">
    <location>
        <begin position="21"/>
        <end position="270"/>
    </location>
</feature>
<keyword evidence="3" id="KW-1185">Reference proteome</keyword>
<gene>
    <name evidence="2" type="ORF">OH76DRAFT_836684</name>
</gene>
<evidence type="ECO:0000256" key="1">
    <source>
        <dbReference type="SAM" id="SignalP"/>
    </source>
</evidence>
<reference evidence="2 3" key="1">
    <citation type="journal article" date="2018" name="Biotechnol. Biofuels">
        <title>Integrative visual omics of the white-rot fungus Polyporus brumalis exposes the biotechnological potential of its oxidative enzymes for delignifying raw plant biomass.</title>
        <authorList>
            <person name="Miyauchi S."/>
            <person name="Rancon A."/>
            <person name="Drula E."/>
            <person name="Hage H."/>
            <person name="Chaduli D."/>
            <person name="Favel A."/>
            <person name="Grisel S."/>
            <person name="Henrissat B."/>
            <person name="Herpoel-Gimbert I."/>
            <person name="Ruiz-Duenas F.J."/>
            <person name="Chevret D."/>
            <person name="Hainaut M."/>
            <person name="Lin J."/>
            <person name="Wang M."/>
            <person name="Pangilinan J."/>
            <person name="Lipzen A."/>
            <person name="Lesage-Meessen L."/>
            <person name="Navarro D."/>
            <person name="Riley R."/>
            <person name="Grigoriev I.V."/>
            <person name="Zhou S."/>
            <person name="Raouche S."/>
            <person name="Rosso M.N."/>
        </authorList>
    </citation>
    <scope>NUCLEOTIDE SEQUENCE [LARGE SCALE GENOMIC DNA]</scope>
    <source>
        <strain evidence="2 3">BRFM 1820</strain>
    </source>
</reference>
<name>A0A371D206_9APHY</name>
<protein>
    <recommendedName>
        <fullName evidence="4">F-box domain-containing protein</fullName>
    </recommendedName>
</protein>
<organism evidence="2 3">
    <name type="scientific">Lentinus brumalis</name>
    <dbReference type="NCBI Taxonomy" id="2498619"/>
    <lineage>
        <taxon>Eukaryota</taxon>
        <taxon>Fungi</taxon>
        <taxon>Dikarya</taxon>
        <taxon>Basidiomycota</taxon>
        <taxon>Agaricomycotina</taxon>
        <taxon>Agaricomycetes</taxon>
        <taxon>Polyporales</taxon>
        <taxon>Polyporaceae</taxon>
        <taxon>Lentinus</taxon>
    </lineage>
</organism>
<sequence length="270" mass="31573">MITFFCPRAFTCIFLPWASTFGIRQTLATLRLREIVFDCFEFIVDLVWSLPGIKTLEITECSWVGTRHPLDPMNYPGRCAHLPELKLSKWPRCWVCLPVPSSRSSRCHHSTSRPVRVITHACDICQFNRARPHLRRRRPRLGGGGFVPRPTRGLQFLSVIHWYAYEEDREATAECIDLGLDDLLSTSHHSALRRLTVYFLCESTKNDVDEYETWKNDVKAAFPKSCKRGIVVLDIYHVVRVRPRLPPWIPRCHPHEPMTYFERLQRLGNW</sequence>
<keyword evidence="1" id="KW-0732">Signal</keyword>
<accession>A0A371D206</accession>
<dbReference type="Proteomes" id="UP000256964">
    <property type="component" value="Unassembled WGS sequence"/>
</dbReference>
<feature type="signal peptide" evidence="1">
    <location>
        <begin position="1"/>
        <end position="20"/>
    </location>
</feature>
<proteinExistence type="predicted"/>